<dbReference type="InterPro" id="IPR006171">
    <property type="entry name" value="TOPRIM_dom"/>
</dbReference>
<organism evidence="3 4">
    <name type="scientific">Brevundimonas staleyi</name>
    <dbReference type="NCBI Taxonomy" id="74326"/>
    <lineage>
        <taxon>Bacteria</taxon>
        <taxon>Pseudomonadati</taxon>
        <taxon>Pseudomonadota</taxon>
        <taxon>Alphaproteobacteria</taxon>
        <taxon>Caulobacterales</taxon>
        <taxon>Caulobacteraceae</taxon>
        <taxon>Brevundimonas</taxon>
    </lineage>
</organism>
<evidence type="ECO:0000259" key="2">
    <source>
        <dbReference type="Pfam" id="PF23639"/>
    </source>
</evidence>
<accession>A0ABW0FXM8</accession>
<dbReference type="Proteomes" id="UP001596152">
    <property type="component" value="Unassembled WGS sequence"/>
</dbReference>
<dbReference type="InterPro" id="IPR055570">
    <property type="entry name" value="DUF7146"/>
</dbReference>
<name>A0ABW0FXM8_9CAUL</name>
<protein>
    <submittedName>
        <fullName evidence="3">Toprim domain-containing protein</fullName>
    </submittedName>
</protein>
<feature type="domain" description="Toprim" evidence="1">
    <location>
        <begin position="277"/>
        <end position="367"/>
    </location>
</feature>
<evidence type="ECO:0000313" key="3">
    <source>
        <dbReference type="EMBL" id="MFC5346279.1"/>
    </source>
</evidence>
<sequence length="373" mass="41413">MNAPRPLPYSWDRVKEELQSRIRNLVEDLGIQWKPDTQGLLHPLNPNRKDNRPGSLVIWTDPGRIGAWKDYASNDQGDIFGMIQFWARPRPAGKMDVYWWALEWLGWDRGTVRTLAEDVEARERREREARAEASRQDALAAAKARALKGLWLGLPPIAGTPAEFYLREVRRLPLERLKHQPGALRWADHVEWTDPETGEVFEWRNVMCSAMTKGPELVALHRTWLKPDGSGPDPVRKANGRHKTMIGAAAGAAIRLSSGPSNLSPGAAAKRGVTGPLAIGEGIETSEAVAIARSDYRVWAAGSLSLMGLLEWPECASAVVLLRDNDWDKPEAVKAFERVEAHWRAMAKGRPVQVVAPPPGVDDFNSWAMGAAA</sequence>
<comment type="caution">
    <text evidence="3">The sequence shown here is derived from an EMBL/GenBank/DDBJ whole genome shotgun (WGS) entry which is preliminary data.</text>
</comment>
<gene>
    <name evidence="3" type="ORF">ACFPIE_20375</name>
</gene>
<dbReference type="Pfam" id="PF13362">
    <property type="entry name" value="Toprim_3"/>
    <property type="match status" value="1"/>
</dbReference>
<proteinExistence type="predicted"/>
<evidence type="ECO:0000259" key="1">
    <source>
        <dbReference type="Pfam" id="PF13362"/>
    </source>
</evidence>
<dbReference type="RefSeq" id="WP_374036793.1">
    <property type="nucleotide sequence ID" value="NZ_CP169082.1"/>
</dbReference>
<feature type="domain" description="DUF7146" evidence="2">
    <location>
        <begin position="142"/>
        <end position="256"/>
    </location>
</feature>
<dbReference type="Pfam" id="PF23639">
    <property type="entry name" value="DUF7146"/>
    <property type="match status" value="1"/>
</dbReference>
<reference evidence="4" key="1">
    <citation type="journal article" date="2019" name="Int. J. Syst. Evol. Microbiol.">
        <title>The Global Catalogue of Microorganisms (GCM) 10K type strain sequencing project: providing services to taxonomists for standard genome sequencing and annotation.</title>
        <authorList>
            <consortium name="The Broad Institute Genomics Platform"/>
            <consortium name="The Broad Institute Genome Sequencing Center for Infectious Disease"/>
            <person name="Wu L."/>
            <person name="Ma J."/>
        </authorList>
    </citation>
    <scope>NUCLEOTIDE SEQUENCE [LARGE SCALE GENOMIC DNA]</scope>
    <source>
        <strain evidence="4">JCM 12125</strain>
    </source>
</reference>
<evidence type="ECO:0000313" key="4">
    <source>
        <dbReference type="Proteomes" id="UP001596152"/>
    </source>
</evidence>
<keyword evidence="4" id="KW-1185">Reference proteome</keyword>
<dbReference type="EMBL" id="JBHSLF010000056">
    <property type="protein sequence ID" value="MFC5346279.1"/>
    <property type="molecule type" value="Genomic_DNA"/>
</dbReference>